<evidence type="ECO:0000313" key="3">
    <source>
        <dbReference type="Proteomes" id="UP001049176"/>
    </source>
</evidence>
<dbReference type="KEGG" id="more:E1B28_001002"/>
<proteinExistence type="predicted"/>
<keyword evidence="1" id="KW-1133">Transmembrane helix</keyword>
<evidence type="ECO:0000256" key="1">
    <source>
        <dbReference type="SAM" id="Phobius"/>
    </source>
</evidence>
<feature type="transmembrane region" description="Helical" evidence="1">
    <location>
        <begin position="317"/>
        <end position="339"/>
    </location>
</feature>
<accession>A0A9P7V2I0</accession>
<dbReference type="OrthoDB" id="3149711at2759"/>
<sequence>MNHAACISRSYHQSSLSFFHVFQSAASRAWCRTVSSAAPRDKPGLCPSDRSLRKQIQPAQYISLLPQQDRYASRSSNHTPQCYLSQPESRRELYRGLVELHSSRRINLPKLIDYHDRYAPFRSTRSFNFLISLALRHVSFGTVRWLFRAMESANIEHNLETRKLLIRWYVAIGLWDRAWRELKQIETPGRVPEALWLEFFKGLRRGVGFKRLIHPTERSRTQDYHPVLLYARRFVLLMESQPVLRESTRPKVVHFVVHALLQMRQRKDALSLTRRYLDCVSREPSMLRDRPMNLVHLFVAFGSSQRGLRRFHEARQLLMSFLLTYPFLVPTPTTLFLLLGNLRRARKCGTVGMECFVFFKRKWGKRVDDERVRRRLGSLAVKEGRKEIVESLLGTTEVTKGQGKERKLWKQMLRRLTRRLFG</sequence>
<protein>
    <submittedName>
        <fullName evidence="2">Uncharacterized protein</fullName>
    </submittedName>
</protein>
<keyword evidence="1" id="KW-0472">Membrane</keyword>
<comment type="caution">
    <text evidence="2">The sequence shown here is derived from an EMBL/GenBank/DDBJ whole genome shotgun (WGS) entry which is preliminary data.</text>
</comment>
<organism evidence="2 3">
    <name type="scientific">Marasmius oreades</name>
    <name type="common">fairy-ring Marasmius</name>
    <dbReference type="NCBI Taxonomy" id="181124"/>
    <lineage>
        <taxon>Eukaryota</taxon>
        <taxon>Fungi</taxon>
        <taxon>Dikarya</taxon>
        <taxon>Basidiomycota</taxon>
        <taxon>Agaricomycotina</taxon>
        <taxon>Agaricomycetes</taxon>
        <taxon>Agaricomycetidae</taxon>
        <taxon>Agaricales</taxon>
        <taxon>Marasmiineae</taxon>
        <taxon>Marasmiaceae</taxon>
        <taxon>Marasmius</taxon>
    </lineage>
</organism>
<dbReference type="Gene3D" id="1.25.40.10">
    <property type="entry name" value="Tetratricopeptide repeat domain"/>
    <property type="match status" value="1"/>
</dbReference>
<dbReference type="AlphaFoldDB" id="A0A9P7V2I0"/>
<dbReference type="Proteomes" id="UP001049176">
    <property type="component" value="Chromosome 1"/>
</dbReference>
<keyword evidence="3" id="KW-1185">Reference proteome</keyword>
<keyword evidence="1" id="KW-0812">Transmembrane</keyword>
<dbReference type="EMBL" id="CM032181">
    <property type="protein sequence ID" value="KAG7099130.1"/>
    <property type="molecule type" value="Genomic_DNA"/>
</dbReference>
<dbReference type="GeneID" id="66070078"/>
<dbReference type="RefSeq" id="XP_043015600.1">
    <property type="nucleotide sequence ID" value="XM_043146895.1"/>
</dbReference>
<reference evidence="2" key="1">
    <citation type="journal article" date="2021" name="Genome Biol. Evol.">
        <title>The assembled and annotated genome of the fairy-ring fungus Marasmius oreades.</title>
        <authorList>
            <person name="Hiltunen M."/>
            <person name="Ament-Velasquez S.L."/>
            <person name="Johannesson H."/>
        </authorList>
    </citation>
    <scope>NUCLEOTIDE SEQUENCE</scope>
    <source>
        <strain evidence="2">03SP1</strain>
    </source>
</reference>
<gene>
    <name evidence="2" type="ORF">E1B28_001002</name>
</gene>
<dbReference type="InterPro" id="IPR011990">
    <property type="entry name" value="TPR-like_helical_dom_sf"/>
</dbReference>
<evidence type="ECO:0000313" key="2">
    <source>
        <dbReference type="EMBL" id="KAG7099130.1"/>
    </source>
</evidence>
<name>A0A9P7V2I0_9AGAR</name>